<dbReference type="RefSeq" id="WP_245689848.1">
    <property type="nucleotide sequence ID" value="NZ_FNGS01000001.1"/>
</dbReference>
<reference evidence="9 10" key="1">
    <citation type="submission" date="2016-10" db="EMBL/GenBank/DDBJ databases">
        <authorList>
            <person name="de Groot N.N."/>
        </authorList>
    </citation>
    <scope>NUCLEOTIDE SEQUENCE [LARGE SCALE GENOMIC DNA]</scope>
    <source>
        <strain evidence="9 10">DSM 21668</strain>
    </source>
</reference>
<feature type="transmembrane region" description="Helical" evidence="6">
    <location>
        <begin position="91"/>
        <end position="113"/>
    </location>
</feature>
<dbReference type="EMBL" id="FNGS01000001">
    <property type="protein sequence ID" value="SDL16703.1"/>
    <property type="molecule type" value="Genomic_DNA"/>
</dbReference>
<feature type="domain" description="MacB-like periplasmic core" evidence="8">
    <location>
        <begin position="92"/>
        <end position="303"/>
    </location>
</feature>
<evidence type="ECO:0000256" key="6">
    <source>
        <dbReference type="SAM" id="Phobius"/>
    </source>
</evidence>
<dbReference type="GO" id="GO:0005886">
    <property type="term" value="C:plasma membrane"/>
    <property type="evidence" value="ECO:0007669"/>
    <property type="project" value="UniProtKB-SubCell"/>
</dbReference>
<dbReference type="PANTHER" id="PTHR30572:SF18">
    <property type="entry name" value="ABC-TYPE MACROLIDE FAMILY EXPORT SYSTEM PERMEASE COMPONENT 2"/>
    <property type="match status" value="1"/>
</dbReference>
<dbReference type="Proteomes" id="UP000198901">
    <property type="component" value="Unassembled WGS sequence"/>
</dbReference>
<evidence type="ECO:0000259" key="7">
    <source>
        <dbReference type="Pfam" id="PF02687"/>
    </source>
</evidence>
<keyword evidence="3 6" id="KW-0812">Transmembrane</keyword>
<dbReference type="InterPro" id="IPR003838">
    <property type="entry name" value="ABC3_permease_C"/>
</dbReference>
<dbReference type="InterPro" id="IPR047699">
    <property type="entry name" value="Permease_put_prefix"/>
</dbReference>
<dbReference type="STRING" id="563176.SAMN04488090_0215"/>
<feature type="transmembrane region" description="Helical" evidence="6">
    <location>
        <begin position="361"/>
        <end position="383"/>
    </location>
</feature>
<feature type="transmembrane region" description="Helical" evidence="6">
    <location>
        <begin position="503"/>
        <end position="524"/>
    </location>
</feature>
<dbReference type="InterPro" id="IPR025857">
    <property type="entry name" value="MacB_PCD"/>
</dbReference>
<protein>
    <submittedName>
        <fullName evidence="9">Putative ABC transport system permease protein</fullName>
    </submittedName>
</protein>
<evidence type="ECO:0000256" key="1">
    <source>
        <dbReference type="ARBA" id="ARBA00004651"/>
    </source>
</evidence>
<keyword evidence="10" id="KW-1185">Reference proteome</keyword>
<dbReference type="NCBIfam" id="NF038404">
    <property type="entry name" value="perm_prefix_2"/>
    <property type="match status" value="1"/>
</dbReference>
<keyword evidence="2" id="KW-1003">Cell membrane</keyword>
<evidence type="ECO:0000259" key="8">
    <source>
        <dbReference type="Pfam" id="PF12704"/>
    </source>
</evidence>
<name>A0A1G9HVV3_9BACT</name>
<organism evidence="9 10">
    <name type="scientific">Siphonobacter aquaeclarae</name>
    <dbReference type="NCBI Taxonomy" id="563176"/>
    <lineage>
        <taxon>Bacteria</taxon>
        <taxon>Pseudomonadati</taxon>
        <taxon>Bacteroidota</taxon>
        <taxon>Cytophagia</taxon>
        <taxon>Cytophagales</taxon>
        <taxon>Cytophagaceae</taxon>
        <taxon>Siphonobacter</taxon>
    </lineage>
</organism>
<gene>
    <name evidence="9" type="ORF">SAMN04488090_0215</name>
</gene>
<comment type="subcellular location">
    <subcellularLocation>
        <location evidence="1">Cell membrane</location>
        <topology evidence="1">Multi-pass membrane protein</topology>
    </subcellularLocation>
</comment>
<proteinExistence type="predicted"/>
<dbReference type="PANTHER" id="PTHR30572">
    <property type="entry name" value="MEMBRANE COMPONENT OF TRANSPORTER-RELATED"/>
    <property type="match status" value="1"/>
</dbReference>
<evidence type="ECO:0000256" key="3">
    <source>
        <dbReference type="ARBA" id="ARBA00022692"/>
    </source>
</evidence>
<dbReference type="Pfam" id="PF12704">
    <property type="entry name" value="MacB_PCD"/>
    <property type="match status" value="2"/>
</dbReference>
<feature type="transmembrane region" description="Helical" evidence="6">
    <location>
        <begin position="458"/>
        <end position="482"/>
    </location>
</feature>
<feature type="transmembrane region" description="Helical" evidence="6">
    <location>
        <begin position="752"/>
        <end position="776"/>
    </location>
</feature>
<feature type="domain" description="ABC3 transporter permease C-terminal" evidence="7">
    <location>
        <begin position="755"/>
        <end position="864"/>
    </location>
</feature>
<dbReference type="Pfam" id="PF02687">
    <property type="entry name" value="FtsX"/>
    <property type="match status" value="2"/>
</dbReference>
<keyword evidence="5 6" id="KW-0472">Membrane</keyword>
<sequence length="875" mass="97758">MMPPSLLTRLIGWLCAPDLREEVLGDLHERFVLRARREGEARARRRYWRDVMSFMRPSVLGRPRLRMPDPAMFRNYFLIARRNLLRQKTLAAINISGLAVGLASCLLIVLFVLHEESYDRYHANADRLFRMTTEGSIAGKEIRIATAGTQAGPALVRDYAGVEATVRLYREGTFHVRKDHQVFKEERVVFPDSNFFQVFSIPLLKGDPKTVLVRPNTLVLTETMARKYFGEQDPVGKTLTMGTRGLFEVTGVCADVPLNTHFHYDMFGSISSVKMRDKWLASGAFTYVLLRKGYSVDRLRAEMPGLVRKYVGPEIQEFLSMSLHDFEKKGDRITFGFQPVTAIHLHADFEEDTEAQGDARYVYLFSGIALFILAVACINFMNLSTAASTERAREVGIRKVLGSFRSQLMAQFLSESLVVTFLALFIAVDLVVLALPAFNELTGKQFTVGVLTEGWMPAGILTGTLLIGLAAGSYPAFFLSSFRPAGVLKAAAATGKGNRGFRNVLVTIQFVVSVSMIAGTIVVYRQLQYIQNKKIGFDKEQVLVLHDTYALGDKRESFRQEVSRLSGVEYVTAGGYMPAGLSNNGTDGFRAEDEEQRQSVPYRMKTYTVDEDYLPTLGIQLLAGQNFKTRGNPDGILVNEAAVREFGWKNAVGKRIRTVGDGTPESRRLLTVVGVIRDFHFEDMHHSIRPLVLLFGQDNYQMAVRVRSNDLTALLKQIEAGWKRRTDSPFGYSFLNQRFNALYVSEQHAGRLMGVFAVLAVCISCLGLFGLAMFTVQQRRKEIGIRKVLGASVAGVVALLSKEFLKLVGIAILIASPLAWYGTNRWLEAFAYRVSVDWWVLALAGLLAVVIALITISFQSVRAALSNPVQSLRSE</sequence>
<feature type="transmembrane region" description="Helical" evidence="6">
    <location>
        <begin position="838"/>
        <end position="858"/>
    </location>
</feature>
<keyword evidence="4 6" id="KW-1133">Transmembrane helix</keyword>
<dbReference type="AlphaFoldDB" id="A0A1G9HVV3"/>
<evidence type="ECO:0000313" key="10">
    <source>
        <dbReference type="Proteomes" id="UP000198901"/>
    </source>
</evidence>
<evidence type="ECO:0000313" key="9">
    <source>
        <dbReference type="EMBL" id="SDL16703.1"/>
    </source>
</evidence>
<dbReference type="InterPro" id="IPR050250">
    <property type="entry name" value="Macrolide_Exporter_MacB"/>
</dbReference>
<evidence type="ECO:0000256" key="5">
    <source>
        <dbReference type="ARBA" id="ARBA00023136"/>
    </source>
</evidence>
<feature type="transmembrane region" description="Helical" evidence="6">
    <location>
        <begin position="788"/>
        <end position="818"/>
    </location>
</feature>
<feature type="transmembrane region" description="Helical" evidence="6">
    <location>
        <begin position="417"/>
        <end position="438"/>
    </location>
</feature>
<feature type="domain" description="ABC3 transporter permease C-terminal" evidence="7">
    <location>
        <begin position="368"/>
        <end position="481"/>
    </location>
</feature>
<accession>A0A1G9HVV3</accession>
<feature type="domain" description="MacB-like periplasmic core" evidence="8">
    <location>
        <begin position="565"/>
        <end position="718"/>
    </location>
</feature>
<evidence type="ECO:0000256" key="4">
    <source>
        <dbReference type="ARBA" id="ARBA00022989"/>
    </source>
</evidence>
<evidence type="ECO:0000256" key="2">
    <source>
        <dbReference type="ARBA" id="ARBA00022475"/>
    </source>
</evidence>
<dbReference type="GO" id="GO:0022857">
    <property type="term" value="F:transmembrane transporter activity"/>
    <property type="evidence" value="ECO:0007669"/>
    <property type="project" value="TreeGrafter"/>
</dbReference>